<sequence length="49" mass="5576">DLAQFMVQNNLTAKNVRERGDELSFPSSVVEFMQGQLGQVSFRRVVFSI</sequence>
<evidence type="ECO:0000313" key="3">
    <source>
        <dbReference type="Proteomes" id="UP000681967"/>
    </source>
</evidence>
<dbReference type="GO" id="GO:0004736">
    <property type="term" value="F:pyruvate carboxylase activity"/>
    <property type="evidence" value="ECO:0007669"/>
    <property type="project" value="TreeGrafter"/>
</dbReference>
<evidence type="ECO:0000313" key="2">
    <source>
        <dbReference type="EMBL" id="CAF4932456.1"/>
    </source>
</evidence>
<proteinExistence type="predicted"/>
<dbReference type="InterPro" id="IPR003379">
    <property type="entry name" value="Carboxylase_cons_dom"/>
</dbReference>
<organism evidence="2 3">
    <name type="scientific">Rotaria magnacalcarata</name>
    <dbReference type="NCBI Taxonomy" id="392030"/>
    <lineage>
        <taxon>Eukaryota</taxon>
        <taxon>Metazoa</taxon>
        <taxon>Spiralia</taxon>
        <taxon>Gnathifera</taxon>
        <taxon>Rotifera</taxon>
        <taxon>Eurotatoria</taxon>
        <taxon>Bdelloidea</taxon>
        <taxon>Philodinida</taxon>
        <taxon>Philodinidae</taxon>
        <taxon>Rotaria</taxon>
    </lineage>
</organism>
<comment type="caution">
    <text evidence="2">The sequence shown here is derived from an EMBL/GenBank/DDBJ whole genome shotgun (WGS) entry which is preliminary data.</text>
</comment>
<protein>
    <recommendedName>
        <fullName evidence="1">Carboxylase conserved domain-containing protein</fullName>
    </recommendedName>
</protein>
<evidence type="ECO:0000259" key="1">
    <source>
        <dbReference type="Pfam" id="PF02436"/>
    </source>
</evidence>
<dbReference type="Pfam" id="PF02436">
    <property type="entry name" value="PYC_OADA"/>
    <property type="match status" value="1"/>
</dbReference>
<feature type="non-terminal residue" evidence="2">
    <location>
        <position position="1"/>
    </location>
</feature>
<dbReference type="InterPro" id="IPR055268">
    <property type="entry name" value="PCB-like"/>
</dbReference>
<name>A0A8S3CLQ3_9BILA</name>
<dbReference type="AlphaFoldDB" id="A0A8S3CLQ3"/>
<feature type="domain" description="Carboxylase conserved" evidence="1">
    <location>
        <begin position="1"/>
        <end position="40"/>
    </location>
</feature>
<dbReference type="Proteomes" id="UP000681967">
    <property type="component" value="Unassembled WGS sequence"/>
</dbReference>
<dbReference type="EMBL" id="CAJOBH010178552">
    <property type="protein sequence ID" value="CAF4932456.1"/>
    <property type="molecule type" value="Genomic_DNA"/>
</dbReference>
<reference evidence="2" key="1">
    <citation type="submission" date="2021-02" db="EMBL/GenBank/DDBJ databases">
        <authorList>
            <person name="Nowell W R."/>
        </authorList>
    </citation>
    <scope>NUCLEOTIDE SEQUENCE</scope>
</reference>
<gene>
    <name evidence="2" type="ORF">BYL167_LOCUS53363</name>
</gene>
<dbReference type="PANTHER" id="PTHR43778:SF2">
    <property type="entry name" value="PYRUVATE CARBOXYLASE, MITOCHONDRIAL"/>
    <property type="match status" value="1"/>
</dbReference>
<accession>A0A8S3CLQ3</accession>
<dbReference type="GO" id="GO:0005737">
    <property type="term" value="C:cytoplasm"/>
    <property type="evidence" value="ECO:0007669"/>
    <property type="project" value="TreeGrafter"/>
</dbReference>
<dbReference type="GO" id="GO:0006094">
    <property type="term" value="P:gluconeogenesis"/>
    <property type="evidence" value="ECO:0007669"/>
    <property type="project" value="TreeGrafter"/>
</dbReference>
<dbReference type="Gene3D" id="1.10.472.90">
    <property type="entry name" value="Conserved carboxylase domain"/>
    <property type="match status" value="1"/>
</dbReference>
<dbReference type="PANTHER" id="PTHR43778">
    <property type="entry name" value="PYRUVATE CARBOXYLASE"/>
    <property type="match status" value="1"/>
</dbReference>